<organism evidence="1">
    <name type="scientific">Zea mays</name>
    <name type="common">Maize</name>
    <dbReference type="NCBI Taxonomy" id="4577"/>
    <lineage>
        <taxon>Eukaryota</taxon>
        <taxon>Viridiplantae</taxon>
        <taxon>Streptophyta</taxon>
        <taxon>Embryophyta</taxon>
        <taxon>Tracheophyta</taxon>
        <taxon>Spermatophyta</taxon>
        <taxon>Magnoliopsida</taxon>
        <taxon>Liliopsida</taxon>
        <taxon>Poales</taxon>
        <taxon>Poaceae</taxon>
        <taxon>PACMAD clade</taxon>
        <taxon>Panicoideae</taxon>
        <taxon>Andropogonodae</taxon>
        <taxon>Andropogoneae</taxon>
        <taxon>Tripsacinae</taxon>
        <taxon>Zea</taxon>
    </lineage>
</organism>
<dbReference type="EMBL" id="CM000785">
    <property type="protein sequence ID" value="AQL05764.1"/>
    <property type="molecule type" value="Genomic_DNA"/>
</dbReference>
<protein>
    <submittedName>
        <fullName evidence="1">SKU5 similar 13</fullName>
    </submittedName>
</protein>
<dbReference type="AlphaFoldDB" id="A0A1D6P7F5"/>
<dbReference type="STRING" id="4577.A0A1D6P7F5"/>
<accession>A0A1D6P7F5</accession>
<reference evidence="1" key="1">
    <citation type="submission" date="2015-12" db="EMBL/GenBank/DDBJ databases">
        <title>Update maize B73 reference genome by single molecule sequencing technologies.</title>
        <authorList>
            <consortium name="Maize Genome Sequencing Project"/>
            <person name="Ware D."/>
        </authorList>
    </citation>
    <scope>NUCLEOTIDE SEQUENCE</scope>
    <source>
        <tissue evidence="1">Seedling</tissue>
    </source>
</reference>
<dbReference type="InParanoid" id="A0A1D6P7F5"/>
<evidence type="ECO:0000313" key="1">
    <source>
        <dbReference type="EMBL" id="AQL05764.1"/>
    </source>
</evidence>
<gene>
    <name evidence="1" type="ORF">ZEAMMB73_Zm00001d047156</name>
</gene>
<name>A0A1D6P7F5_MAIZE</name>
<proteinExistence type="predicted"/>
<sequence length="202" mass="22280">MDAATRPAIVIDNGTGLPHLAGRRSLADAQHDRAAGRLGDWAWSINQARSFRWNLTASVARPNLQGSYHYDQINITRTIKVMVSRGHIDGKLHYGFNDISHRDTETPLKFAEYFNVTHGVFSYNQMGNVPPAVNGPLHVIPNVITAECGWCKVILHCDGNANSELGGVVALHNPWLICSLLFYFALSVNEIKRLQIGSHSPG</sequence>